<name>E3H9H6_ILYPC</name>
<dbReference type="AlphaFoldDB" id="E3H9H6"/>
<accession>E3H9H6</accession>
<keyword evidence="1" id="KW-0813">Transport</keyword>
<evidence type="ECO:0000313" key="6">
    <source>
        <dbReference type="Proteomes" id="UP000006875"/>
    </source>
</evidence>
<dbReference type="GO" id="GO:0005524">
    <property type="term" value="F:ATP binding"/>
    <property type="evidence" value="ECO:0007669"/>
    <property type="project" value="UniProtKB-KW"/>
</dbReference>
<protein>
    <submittedName>
        <fullName evidence="5">ABC transporter related protein</fullName>
    </submittedName>
</protein>
<evidence type="ECO:0000256" key="1">
    <source>
        <dbReference type="ARBA" id="ARBA00022448"/>
    </source>
</evidence>
<keyword evidence="2" id="KW-0547">Nucleotide-binding</keyword>
<dbReference type="InterPro" id="IPR027417">
    <property type="entry name" value="P-loop_NTPase"/>
</dbReference>
<dbReference type="eggNOG" id="COG3839">
    <property type="taxonomic scope" value="Bacteria"/>
</dbReference>
<evidence type="ECO:0000313" key="5">
    <source>
        <dbReference type="EMBL" id="ADO83085.1"/>
    </source>
</evidence>
<reference evidence="5 6" key="1">
    <citation type="journal article" date="2010" name="Stand. Genomic Sci.">
        <title>Complete genome sequence of Ilyobacter polytropus type strain (CuHbu1).</title>
        <authorList>
            <person name="Sikorski J."/>
            <person name="Chertkov O."/>
            <person name="Lapidus A."/>
            <person name="Nolan M."/>
            <person name="Lucas S."/>
            <person name="Del Rio T.G."/>
            <person name="Tice H."/>
            <person name="Cheng J.F."/>
            <person name="Tapia R."/>
            <person name="Han C."/>
            <person name="Goodwin L."/>
            <person name="Pitluck S."/>
            <person name="Liolios K."/>
            <person name="Ivanova N."/>
            <person name="Mavromatis K."/>
            <person name="Mikhailova N."/>
            <person name="Pati A."/>
            <person name="Chen A."/>
            <person name="Palaniappan K."/>
            <person name="Land M."/>
            <person name="Hauser L."/>
            <person name="Chang Y.J."/>
            <person name="Jeffries C.D."/>
            <person name="Brambilla E."/>
            <person name="Yasawong M."/>
            <person name="Rohde M."/>
            <person name="Pukall R."/>
            <person name="Spring S."/>
            <person name="Goker M."/>
            <person name="Woyke T."/>
            <person name="Bristow J."/>
            <person name="Eisen J.A."/>
            <person name="Markowitz V."/>
            <person name="Hugenholtz P."/>
            <person name="Kyrpides N.C."/>
            <person name="Klenk H.P."/>
        </authorList>
    </citation>
    <scope>NUCLEOTIDE SEQUENCE [LARGE SCALE GENOMIC DNA]</scope>
    <source>
        <strain evidence="6">ATCC 51220 / DSM 2926 / LMG 16218 / CuHBu1</strain>
    </source>
</reference>
<dbReference type="PROSITE" id="PS00211">
    <property type="entry name" value="ABC_TRANSPORTER_1"/>
    <property type="match status" value="1"/>
</dbReference>
<dbReference type="RefSeq" id="WP_013387752.1">
    <property type="nucleotide sequence ID" value="NC_014632.1"/>
</dbReference>
<feature type="domain" description="ABC transporter" evidence="4">
    <location>
        <begin position="2"/>
        <end position="204"/>
    </location>
</feature>
<dbReference type="PROSITE" id="PS50893">
    <property type="entry name" value="ABC_TRANSPORTER_2"/>
    <property type="match status" value="1"/>
</dbReference>
<dbReference type="InterPro" id="IPR003439">
    <property type="entry name" value="ABC_transporter-like_ATP-bd"/>
</dbReference>
<dbReference type="EMBL" id="CP002281">
    <property type="protein sequence ID" value="ADO83085.1"/>
    <property type="molecule type" value="Genomic_DNA"/>
</dbReference>
<evidence type="ECO:0000256" key="2">
    <source>
        <dbReference type="ARBA" id="ARBA00022741"/>
    </source>
</evidence>
<keyword evidence="6" id="KW-1185">Reference proteome</keyword>
<gene>
    <name evidence="5" type="ordered locus">Ilyop_1304</name>
</gene>
<dbReference type="HOGENOM" id="CLU_000604_1_22_0"/>
<dbReference type="SMART" id="SM00382">
    <property type="entry name" value="AAA"/>
    <property type="match status" value="1"/>
</dbReference>
<dbReference type="SUPFAM" id="SSF52540">
    <property type="entry name" value="P-loop containing nucleoside triphosphate hydrolases"/>
    <property type="match status" value="1"/>
</dbReference>
<dbReference type="KEGG" id="ipo:Ilyop_1304"/>
<dbReference type="InterPro" id="IPR017871">
    <property type="entry name" value="ABC_transporter-like_CS"/>
</dbReference>
<sequence>MIEIRNLVKSFGKRRVLDIEKMVIDTMGITAVRGENGLGKTTLFSLISGIEKDFEGEILKKGIDEKDITFVQQNFYLLKRTVYENISYPLKIRKWNNEMIKKRVDFLLSEFKIEHLSDKNASRLSSGESQKVAIARALSFRPKLILLDEPTSNLDKESTFLAESVLSKYTQDEKAGIIMISHDNEQINRMADQTIELKDYIKGVN</sequence>
<organism evidence="5 6">
    <name type="scientific">Ilyobacter polytropus (strain ATCC 51220 / DSM 2926 / LMG 16218 / CuHBu1)</name>
    <dbReference type="NCBI Taxonomy" id="572544"/>
    <lineage>
        <taxon>Bacteria</taxon>
        <taxon>Fusobacteriati</taxon>
        <taxon>Fusobacteriota</taxon>
        <taxon>Fusobacteriia</taxon>
        <taxon>Fusobacteriales</taxon>
        <taxon>Fusobacteriaceae</taxon>
        <taxon>Ilyobacter</taxon>
    </lineage>
</organism>
<dbReference type="Proteomes" id="UP000006875">
    <property type="component" value="Chromosome"/>
</dbReference>
<dbReference type="InterPro" id="IPR050093">
    <property type="entry name" value="ABC_SmlMolc_Importer"/>
</dbReference>
<dbReference type="InterPro" id="IPR003593">
    <property type="entry name" value="AAA+_ATPase"/>
</dbReference>
<dbReference type="Pfam" id="PF00005">
    <property type="entry name" value="ABC_tran"/>
    <property type="match status" value="1"/>
</dbReference>
<evidence type="ECO:0000259" key="4">
    <source>
        <dbReference type="PROSITE" id="PS50893"/>
    </source>
</evidence>
<dbReference type="Gene3D" id="3.40.50.300">
    <property type="entry name" value="P-loop containing nucleotide triphosphate hydrolases"/>
    <property type="match status" value="1"/>
</dbReference>
<dbReference type="STRING" id="572544.Ilyop_1304"/>
<proteinExistence type="predicted"/>
<dbReference type="PANTHER" id="PTHR42781">
    <property type="entry name" value="SPERMIDINE/PUTRESCINE IMPORT ATP-BINDING PROTEIN POTA"/>
    <property type="match status" value="1"/>
</dbReference>
<evidence type="ECO:0000256" key="3">
    <source>
        <dbReference type="ARBA" id="ARBA00022840"/>
    </source>
</evidence>
<dbReference type="OrthoDB" id="9804199at2"/>
<dbReference type="PANTHER" id="PTHR42781:SF4">
    <property type="entry name" value="SPERMIDINE_PUTRESCINE IMPORT ATP-BINDING PROTEIN POTA"/>
    <property type="match status" value="1"/>
</dbReference>
<dbReference type="GO" id="GO:0016887">
    <property type="term" value="F:ATP hydrolysis activity"/>
    <property type="evidence" value="ECO:0007669"/>
    <property type="project" value="InterPro"/>
</dbReference>
<keyword evidence="3" id="KW-0067">ATP-binding</keyword>